<dbReference type="Proteomes" id="UP000290288">
    <property type="component" value="Unassembled WGS sequence"/>
</dbReference>
<reference evidence="2 3" key="1">
    <citation type="submission" date="2019-01" db="EMBL/GenBank/DDBJ databases">
        <title>Draft genome sequence of Psathyrella aberdarensis IHI B618.</title>
        <authorList>
            <person name="Buettner E."/>
            <person name="Kellner H."/>
        </authorList>
    </citation>
    <scope>NUCLEOTIDE SEQUENCE [LARGE SCALE GENOMIC DNA]</scope>
    <source>
        <strain evidence="2 3">IHI B618</strain>
    </source>
</reference>
<proteinExistence type="predicted"/>
<accession>A0A4Q2DXU5</accession>
<dbReference type="PROSITE" id="PS50181">
    <property type="entry name" value="FBOX"/>
    <property type="match status" value="1"/>
</dbReference>
<evidence type="ECO:0000313" key="3">
    <source>
        <dbReference type="Proteomes" id="UP000290288"/>
    </source>
</evidence>
<evidence type="ECO:0000313" key="2">
    <source>
        <dbReference type="EMBL" id="RXW23825.1"/>
    </source>
</evidence>
<comment type="caution">
    <text evidence="2">The sequence shown here is derived from an EMBL/GenBank/DDBJ whole genome shotgun (WGS) entry which is preliminary data.</text>
</comment>
<dbReference type="SUPFAM" id="SSF81383">
    <property type="entry name" value="F-box domain"/>
    <property type="match status" value="1"/>
</dbReference>
<dbReference type="InterPro" id="IPR001810">
    <property type="entry name" value="F-box_dom"/>
</dbReference>
<gene>
    <name evidence="2" type="ORF">EST38_g2023</name>
</gene>
<dbReference type="EMBL" id="SDEE01000031">
    <property type="protein sequence ID" value="RXW23825.1"/>
    <property type="molecule type" value="Genomic_DNA"/>
</dbReference>
<organism evidence="2 3">
    <name type="scientific">Candolleomyces aberdarensis</name>
    <dbReference type="NCBI Taxonomy" id="2316362"/>
    <lineage>
        <taxon>Eukaryota</taxon>
        <taxon>Fungi</taxon>
        <taxon>Dikarya</taxon>
        <taxon>Basidiomycota</taxon>
        <taxon>Agaricomycotina</taxon>
        <taxon>Agaricomycetes</taxon>
        <taxon>Agaricomycetidae</taxon>
        <taxon>Agaricales</taxon>
        <taxon>Agaricineae</taxon>
        <taxon>Psathyrellaceae</taxon>
        <taxon>Candolleomyces</taxon>
    </lineage>
</organism>
<dbReference type="InterPro" id="IPR036047">
    <property type="entry name" value="F-box-like_dom_sf"/>
</dbReference>
<dbReference type="OrthoDB" id="3226064at2759"/>
<feature type="domain" description="F-box" evidence="1">
    <location>
        <begin position="4"/>
        <end position="53"/>
    </location>
</feature>
<sequence length="291" mass="33778">MASPLLLMEMPIEVLQRVFAYCHPREASMFSQASRAAYNLIYFPDDQYLWRQLYLNYPFDHPEVAEHRRLEQKVNFSSEPQPINYSERLIGLIKAEKAASNPPPTTEEETDALNAFISLAQELPVYSDTDCLSLNVDWLEKTLENAPLLTQPHSTHSPNDDQGERESLRARLRCYLRSSFKDTEATLSKTQEEFFVTKRNRSRCFVYDLRNYTSESRWGPFTPDNRVNWVHVEHLMNVVWMNLCEYPLRTLLRPRIGVSAVRPHSATGNYLTDDWAGVEGDHHSCCIFSPI</sequence>
<evidence type="ECO:0000259" key="1">
    <source>
        <dbReference type="PROSITE" id="PS50181"/>
    </source>
</evidence>
<dbReference type="STRING" id="2316362.A0A4Q2DXU5"/>
<keyword evidence="3" id="KW-1185">Reference proteome</keyword>
<dbReference type="AlphaFoldDB" id="A0A4Q2DXU5"/>
<name>A0A4Q2DXU5_9AGAR</name>
<protein>
    <recommendedName>
        <fullName evidence="1">F-box domain-containing protein</fullName>
    </recommendedName>
</protein>